<organism evidence="2 3">
    <name type="scientific">Candidatus Kaiserbacteria bacterium CG10_big_fil_rev_8_21_14_0_10_56_12</name>
    <dbReference type="NCBI Taxonomy" id="1974611"/>
    <lineage>
        <taxon>Bacteria</taxon>
        <taxon>Candidatus Kaiseribacteriota</taxon>
    </lineage>
</organism>
<keyword evidence="1" id="KW-0812">Transmembrane</keyword>
<keyword evidence="1" id="KW-0472">Membrane</keyword>
<reference evidence="3" key="1">
    <citation type="submission" date="2017-09" db="EMBL/GenBank/DDBJ databases">
        <title>Depth-based differentiation of microbial function through sediment-hosted aquifers and enrichment of novel symbionts in the deep terrestrial subsurface.</title>
        <authorList>
            <person name="Probst A.J."/>
            <person name="Ladd B."/>
            <person name="Jarett J.K."/>
            <person name="Geller-Mcgrath D.E."/>
            <person name="Sieber C.M.K."/>
            <person name="Emerson J.B."/>
            <person name="Anantharaman K."/>
            <person name="Thomas B.C."/>
            <person name="Malmstrom R."/>
            <person name="Stieglmeier M."/>
            <person name="Klingl A."/>
            <person name="Woyke T."/>
            <person name="Ryan C.M."/>
            <person name="Banfield J.F."/>
        </authorList>
    </citation>
    <scope>NUCLEOTIDE SEQUENCE [LARGE SCALE GENOMIC DNA]</scope>
</reference>
<dbReference type="EMBL" id="PFBL01000024">
    <property type="protein sequence ID" value="PIR82904.1"/>
    <property type="molecule type" value="Genomic_DNA"/>
</dbReference>
<evidence type="ECO:0008006" key="4">
    <source>
        <dbReference type="Google" id="ProtNLM"/>
    </source>
</evidence>
<protein>
    <recommendedName>
        <fullName evidence="4">PilN domain-containing protein</fullName>
    </recommendedName>
</protein>
<name>A0A2H0U909_9BACT</name>
<evidence type="ECO:0000256" key="1">
    <source>
        <dbReference type="SAM" id="Phobius"/>
    </source>
</evidence>
<sequence length="220" mass="23516">MALPPNIPTSFTPRPPASAKQGFRLDFVGAFAFLSYLVLFVAVVVAIGVFIYAQVLSSQQAAKNDELVAAEQGIDAATAANFVRLDNRLSYGKSLLANHVLFSQFFGTFSKLLPQTVRFSAMHVVLTSGDKVTLEATGQAKDFNSLAVASESLTRDSTIKNAIFSHLTVNKDNSVTFALSADIDRTLISYAHQPLTIPEVLQDNAPATSATTTASTTPTL</sequence>
<gene>
    <name evidence="2" type="ORF">COU19_03135</name>
</gene>
<accession>A0A2H0U909</accession>
<comment type="caution">
    <text evidence="2">The sequence shown here is derived from an EMBL/GenBank/DDBJ whole genome shotgun (WGS) entry which is preliminary data.</text>
</comment>
<keyword evidence="1" id="KW-1133">Transmembrane helix</keyword>
<feature type="transmembrane region" description="Helical" evidence="1">
    <location>
        <begin position="27"/>
        <end position="53"/>
    </location>
</feature>
<proteinExistence type="predicted"/>
<dbReference type="AlphaFoldDB" id="A0A2H0U909"/>
<evidence type="ECO:0000313" key="3">
    <source>
        <dbReference type="Proteomes" id="UP000230179"/>
    </source>
</evidence>
<dbReference type="Proteomes" id="UP000230179">
    <property type="component" value="Unassembled WGS sequence"/>
</dbReference>
<evidence type="ECO:0000313" key="2">
    <source>
        <dbReference type="EMBL" id="PIR82904.1"/>
    </source>
</evidence>